<dbReference type="PANTHER" id="PTHR34504">
    <property type="entry name" value="ANTITOXIN HICB"/>
    <property type="match status" value="1"/>
</dbReference>
<reference evidence="2 3" key="1">
    <citation type="submission" date="2020-08" db="EMBL/GenBank/DDBJ databases">
        <title>Genomic Encyclopedia of Type Strains, Phase IV (KMG-IV): sequencing the most valuable type-strain genomes for metagenomic binning, comparative biology and taxonomic classification.</title>
        <authorList>
            <person name="Goeker M."/>
        </authorList>
    </citation>
    <scope>NUCLEOTIDE SEQUENCE [LARGE SCALE GENOMIC DNA]</scope>
    <source>
        <strain evidence="2 3">DSM 11590</strain>
    </source>
</reference>
<dbReference type="InterPro" id="IPR031807">
    <property type="entry name" value="HicB-like"/>
</dbReference>
<dbReference type="AlphaFoldDB" id="A0A7X0DN41"/>
<evidence type="ECO:0000313" key="3">
    <source>
        <dbReference type="Proteomes" id="UP000544872"/>
    </source>
</evidence>
<dbReference type="Pfam" id="PF15919">
    <property type="entry name" value="HicB_lk_antitox"/>
    <property type="match status" value="1"/>
</dbReference>
<proteinExistence type="predicted"/>
<dbReference type="SUPFAM" id="SSF143100">
    <property type="entry name" value="TTHA1013/TTHA0281-like"/>
    <property type="match status" value="1"/>
</dbReference>
<evidence type="ECO:0000259" key="1">
    <source>
        <dbReference type="Pfam" id="PF15919"/>
    </source>
</evidence>
<protein>
    <submittedName>
        <fullName evidence="2">Putative RNase H-like HicB family nuclease</fullName>
    </submittedName>
</protein>
<feature type="domain" description="HicB-like antitoxin of toxin-antitoxin system" evidence="1">
    <location>
        <begin position="5"/>
        <end position="87"/>
    </location>
</feature>
<name>A0A7X0DN41_NOVIT</name>
<organism evidence="2 3">
    <name type="scientific">Novispirillum itersonii</name>
    <name type="common">Aquaspirillum itersonii</name>
    <dbReference type="NCBI Taxonomy" id="189"/>
    <lineage>
        <taxon>Bacteria</taxon>
        <taxon>Pseudomonadati</taxon>
        <taxon>Pseudomonadota</taxon>
        <taxon>Alphaproteobacteria</taxon>
        <taxon>Rhodospirillales</taxon>
        <taxon>Novispirillaceae</taxon>
        <taxon>Novispirillum</taxon>
    </lineage>
</organism>
<dbReference type="InterPro" id="IPR051404">
    <property type="entry name" value="TA_system_antitoxin"/>
</dbReference>
<dbReference type="Proteomes" id="UP000544872">
    <property type="component" value="Unassembled WGS sequence"/>
</dbReference>
<sequence>MYRMYPAVLEPSGSGYAVFFPDLPGCTSGGVGMETAVINAHEALAMHLQGMTEDGAPMPPATPLRQVQAEHDEAAYVALVRVRVFVDVSASLRPPEG</sequence>
<comment type="caution">
    <text evidence="2">The sequence shown here is derived from an EMBL/GenBank/DDBJ whole genome shotgun (WGS) entry which is preliminary data.</text>
</comment>
<accession>A0A7X0DN41</accession>
<dbReference type="PANTHER" id="PTHR34504:SF2">
    <property type="entry name" value="UPF0150 PROTEIN SSL0259"/>
    <property type="match status" value="1"/>
</dbReference>
<dbReference type="Gene3D" id="3.30.160.250">
    <property type="match status" value="1"/>
</dbReference>
<gene>
    <name evidence="2" type="ORF">FHS48_003154</name>
</gene>
<keyword evidence="3" id="KW-1185">Reference proteome</keyword>
<dbReference type="InterPro" id="IPR035069">
    <property type="entry name" value="TTHA1013/TTHA0281-like"/>
</dbReference>
<dbReference type="EMBL" id="JACIIX010000013">
    <property type="protein sequence ID" value="MBB6211711.1"/>
    <property type="molecule type" value="Genomic_DNA"/>
</dbReference>
<evidence type="ECO:0000313" key="2">
    <source>
        <dbReference type="EMBL" id="MBB6211711.1"/>
    </source>
</evidence>
<dbReference type="RefSeq" id="WP_184264729.1">
    <property type="nucleotide sequence ID" value="NZ_JACIIX010000013.1"/>
</dbReference>